<name>A0A2P4SR26_BAMTH</name>
<feature type="compositionally biased region" description="Low complexity" evidence="1">
    <location>
        <begin position="43"/>
        <end position="74"/>
    </location>
</feature>
<dbReference type="Proteomes" id="UP000237246">
    <property type="component" value="Unassembled WGS sequence"/>
</dbReference>
<comment type="caution">
    <text evidence="2">The sequence shown here is derived from an EMBL/GenBank/DDBJ whole genome shotgun (WGS) entry which is preliminary data.</text>
</comment>
<protein>
    <submittedName>
        <fullName evidence="2">Uncharacterized protein</fullName>
    </submittedName>
</protein>
<feature type="region of interest" description="Disordered" evidence="1">
    <location>
        <begin position="22"/>
        <end position="86"/>
    </location>
</feature>
<sequence>MSEHDPARRCRVTAGWWSGAVSRRGAAEGRPVPAPPTLRRPRSPTSAGGSRAARLSCSRRAQLSGGASGGARLRGAGGTERRGAALREKGLPWKASLCRLLSILIKAEGPADSPGTFRETVVPCLAKAQPCLWAII</sequence>
<gene>
    <name evidence="2" type="ORF">CIB84_009690</name>
</gene>
<keyword evidence="3" id="KW-1185">Reference proteome</keyword>
<dbReference type="EMBL" id="PPHD01028078">
    <property type="protein sequence ID" value="POI26560.1"/>
    <property type="molecule type" value="Genomic_DNA"/>
</dbReference>
<evidence type="ECO:0000313" key="3">
    <source>
        <dbReference type="Proteomes" id="UP000237246"/>
    </source>
</evidence>
<organism evidence="2 3">
    <name type="scientific">Bambusicola thoracicus</name>
    <name type="common">Chinese bamboo-partridge</name>
    <name type="synonym">Perdix thoracica</name>
    <dbReference type="NCBI Taxonomy" id="9083"/>
    <lineage>
        <taxon>Eukaryota</taxon>
        <taxon>Metazoa</taxon>
        <taxon>Chordata</taxon>
        <taxon>Craniata</taxon>
        <taxon>Vertebrata</taxon>
        <taxon>Euteleostomi</taxon>
        <taxon>Archelosauria</taxon>
        <taxon>Archosauria</taxon>
        <taxon>Dinosauria</taxon>
        <taxon>Saurischia</taxon>
        <taxon>Theropoda</taxon>
        <taxon>Coelurosauria</taxon>
        <taxon>Aves</taxon>
        <taxon>Neognathae</taxon>
        <taxon>Galloanserae</taxon>
        <taxon>Galliformes</taxon>
        <taxon>Phasianidae</taxon>
        <taxon>Perdicinae</taxon>
        <taxon>Bambusicola</taxon>
    </lineage>
</organism>
<evidence type="ECO:0000313" key="2">
    <source>
        <dbReference type="EMBL" id="POI26560.1"/>
    </source>
</evidence>
<reference evidence="2 3" key="1">
    <citation type="submission" date="2018-01" db="EMBL/GenBank/DDBJ databases">
        <title>Comparison of the Chinese Bamboo Partridge and Red Junglefowl genome sequences highlights the importance of demography in genome evolution.</title>
        <authorList>
            <person name="Tiley G.P."/>
            <person name="Kimball R.T."/>
            <person name="Braun E.L."/>
            <person name="Burleigh J.G."/>
        </authorList>
    </citation>
    <scope>NUCLEOTIDE SEQUENCE [LARGE SCALE GENOMIC DNA]</scope>
    <source>
        <strain evidence="2">RTK389</strain>
        <tissue evidence="2">Blood</tissue>
    </source>
</reference>
<proteinExistence type="predicted"/>
<evidence type="ECO:0000256" key="1">
    <source>
        <dbReference type="SAM" id="MobiDB-lite"/>
    </source>
</evidence>
<dbReference type="AlphaFoldDB" id="A0A2P4SR26"/>
<accession>A0A2P4SR26</accession>